<dbReference type="FunFam" id="3.30.70.360:FF:000001">
    <property type="entry name" value="N-acetyldiaminopimelate deacetylase"/>
    <property type="match status" value="1"/>
</dbReference>
<dbReference type="Pfam" id="PF01546">
    <property type="entry name" value="Peptidase_M20"/>
    <property type="match status" value="1"/>
</dbReference>
<feature type="domain" description="Peptidase M20 dimerisation" evidence="3">
    <location>
        <begin position="191"/>
        <end position="285"/>
    </location>
</feature>
<reference evidence="4" key="1">
    <citation type="submission" date="2022-06" db="EMBL/GenBank/DDBJ databases">
        <title>Aquibacillus sp. a new bacterium isolated from soil saline samples.</title>
        <authorList>
            <person name="Galisteo C."/>
            <person name="De La Haba R."/>
            <person name="Sanchez-Porro C."/>
            <person name="Ventosa A."/>
        </authorList>
    </citation>
    <scope>NUCLEOTIDE SEQUENCE</scope>
    <source>
        <strain evidence="4">3ASR75-11</strain>
    </source>
</reference>
<comment type="caution">
    <text evidence="4">The sequence shown here is derived from an EMBL/GenBank/DDBJ whole genome shotgun (WGS) entry which is preliminary data.</text>
</comment>
<dbReference type="SUPFAM" id="SSF53187">
    <property type="entry name" value="Zn-dependent exopeptidases"/>
    <property type="match status" value="1"/>
</dbReference>
<dbReference type="GO" id="GO:0019877">
    <property type="term" value="P:diaminopimelate biosynthetic process"/>
    <property type="evidence" value="ECO:0007669"/>
    <property type="project" value="UniProtKB-ARBA"/>
</dbReference>
<proteinExistence type="predicted"/>
<dbReference type="AlphaFoldDB" id="A0A9X4APS6"/>
<comment type="cofactor">
    <cofactor evidence="2">
        <name>Mn(2+)</name>
        <dbReference type="ChEBI" id="CHEBI:29035"/>
    </cofactor>
    <text evidence="2">The Mn(2+) ion enhances activity.</text>
</comment>
<dbReference type="PANTHER" id="PTHR11014:SF63">
    <property type="entry name" value="METALLOPEPTIDASE, PUTATIVE (AFU_ORTHOLOGUE AFUA_6G09600)-RELATED"/>
    <property type="match status" value="1"/>
</dbReference>
<keyword evidence="5" id="KW-1185">Reference proteome</keyword>
<feature type="binding site" evidence="2">
    <location>
        <position position="106"/>
    </location>
    <ligand>
        <name>Mn(2+)</name>
        <dbReference type="ChEBI" id="CHEBI:29035"/>
        <label>2</label>
    </ligand>
</feature>
<accession>A0A9X4APS6</accession>
<evidence type="ECO:0000313" key="5">
    <source>
        <dbReference type="Proteomes" id="UP001145050"/>
    </source>
</evidence>
<dbReference type="InterPro" id="IPR017439">
    <property type="entry name" value="Amidohydrolase"/>
</dbReference>
<dbReference type="EMBL" id="JAMQKB010000022">
    <property type="protein sequence ID" value="MDC3425845.1"/>
    <property type="molecule type" value="Genomic_DNA"/>
</dbReference>
<dbReference type="PANTHER" id="PTHR11014">
    <property type="entry name" value="PEPTIDASE M20 FAMILY MEMBER"/>
    <property type="match status" value="1"/>
</dbReference>
<dbReference type="SUPFAM" id="SSF55031">
    <property type="entry name" value="Bacterial exopeptidase dimerisation domain"/>
    <property type="match status" value="1"/>
</dbReference>
<evidence type="ECO:0000256" key="2">
    <source>
        <dbReference type="PIRSR" id="PIRSR005962-1"/>
    </source>
</evidence>
<dbReference type="InterPro" id="IPR036264">
    <property type="entry name" value="Bact_exopeptidase_dim_dom"/>
</dbReference>
<organism evidence="4 5">
    <name type="scientific">Terrihalobacillus insolitus</name>
    <dbReference type="NCBI Taxonomy" id="2950438"/>
    <lineage>
        <taxon>Bacteria</taxon>
        <taxon>Bacillati</taxon>
        <taxon>Bacillota</taxon>
        <taxon>Bacilli</taxon>
        <taxon>Bacillales</taxon>
        <taxon>Bacillaceae</taxon>
        <taxon>Terrihalobacillus</taxon>
    </lineage>
</organism>
<dbReference type="Proteomes" id="UP001145050">
    <property type="component" value="Unassembled WGS sequence"/>
</dbReference>
<dbReference type="RefSeq" id="WP_272437663.1">
    <property type="nucleotide sequence ID" value="NZ_JAMQKB010000022.1"/>
</dbReference>
<dbReference type="NCBIfam" id="TIGR01891">
    <property type="entry name" value="amidohydrolases"/>
    <property type="match status" value="1"/>
</dbReference>
<dbReference type="Gene3D" id="3.30.70.360">
    <property type="match status" value="1"/>
</dbReference>
<feature type="binding site" evidence="2">
    <location>
        <position position="171"/>
    </location>
    <ligand>
        <name>Mn(2+)</name>
        <dbReference type="ChEBI" id="CHEBI:29035"/>
        <label>2</label>
    </ligand>
</feature>
<feature type="binding site" evidence="2">
    <location>
        <position position="104"/>
    </location>
    <ligand>
        <name>Mn(2+)</name>
        <dbReference type="ChEBI" id="CHEBI:29035"/>
        <label>2</label>
    </ligand>
</feature>
<feature type="binding site" evidence="2">
    <location>
        <position position="368"/>
    </location>
    <ligand>
        <name>Mn(2+)</name>
        <dbReference type="ChEBI" id="CHEBI:29035"/>
        <label>2</label>
    </ligand>
</feature>
<evidence type="ECO:0000259" key="3">
    <source>
        <dbReference type="Pfam" id="PF07687"/>
    </source>
</evidence>
<name>A0A9X4APS6_9BACI</name>
<feature type="binding site" evidence="2">
    <location>
        <position position="142"/>
    </location>
    <ligand>
        <name>Mn(2+)</name>
        <dbReference type="ChEBI" id="CHEBI:29035"/>
        <label>2</label>
    </ligand>
</feature>
<dbReference type="GO" id="GO:0046872">
    <property type="term" value="F:metal ion binding"/>
    <property type="evidence" value="ECO:0007669"/>
    <property type="project" value="UniProtKB-KW"/>
</dbReference>
<evidence type="ECO:0000256" key="1">
    <source>
        <dbReference type="ARBA" id="ARBA00022801"/>
    </source>
</evidence>
<dbReference type="PIRSF" id="PIRSF005962">
    <property type="entry name" value="Pept_M20D_amidohydro"/>
    <property type="match status" value="1"/>
</dbReference>
<dbReference type="InterPro" id="IPR011650">
    <property type="entry name" value="Peptidase_M20_dimer"/>
</dbReference>
<keyword evidence="1" id="KW-0378">Hydrolase</keyword>
<gene>
    <name evidence="4" type="ORF">NC797_15155</name>
</gene>
<dbReference type="InterPro" id="IPR002933">
    <property type="entry name" value="Peptidase_M20"/>
</dbReference>
<dbReference type="Pfam" id="PF07687">
    <property type="entry name" value="M20_dimer"/>
    <property type="match status" value="1"/>
</dbReference>
<sequence>MANENIVDRAEEIKTWLVSWRRHLHKYPELSFQEKQTSKFIESVLRSMGILKLETGIGKHGIVATLGNGEAPVIAIRADMDALPIQELNDDEYASTYHGMMHACGHDAHTAILLGTAKLLVEDYEAGNLTGTVKLIFQPAEEDTDEQGITGAPYVLQSGVLDDVDAALALHMCPWRQVGEIQVNDGPSMANIDNFELTITGTGGHGGYPHQGKDPFWMMTYVLQGIYSLISRKMNPLDVGTISVGQIQGGTAMNVIPDQVKIRGTMRSYTDDVREQLKRELEQIAGVVHAFGGDYELQLEQGEPALVNDRKINNVIRQAVGTLFPNMNMYEEPFGMGSEDFGHITKQIPGAMFFLGCGFDDGIMRHLHTPDFKINEDVLPIGTALFTACAHRLLLDGGGK</sequence>
<keyword evidence="2" id="KW-0464">Manganese</keyword>
<evidence type="ECO:0000313" key="4">
    <source>
        <dbReference type="EMBL" id="MDC3425845.1"/>
    </source>
</evidence>
<dbReference type="Gene3D" id="3.40.630.10">
    <property type="entry name" value="Zn peptidases"/>
    <property type="match status" value="1"/>
</dbReference>
<dbReference type="GO" id="GO:0050118">
    <property type="term" value="F:N-acetyldiaminopimelate deacetylase activity"/>
    <property type="evidence" value="ECO:0007669"/>
    <property type="project" value="UniProtKB-ARBA"/>
</dbReference>
<keyword evidence="2" id="KW-0479">Metal-binding</keyword>
<protein>
    <submittedName>
        <fullName evidence="4">Amidohydrolase</fullName>
    </submittedName>
</protein>